<dbReference type="PROSITE" id="PS50017">
    <property type="entry name" value="DEATH_DOMAIN"/>
    <property type="match status" value="1"/>
</dbReference>
<dbReference type="SUPFAM" id="SSF47986">
    <property type="entry name" value="DEATH domain"/>
    <property type="match status" value="1"/>
</dbReference>
<dbReference type="Gene3D" id="1.10.533.10">
    <property type="entry name" value="Death Domain, Fas"/>
    <property type="match status" value="1"/>
</dbReference>
<feature type="domain" description="Death" evidence="2">
    <location>
        <begin position="542"/>
        <end position="611"/>
    </location>
</feature>
<dbReference type="CDD" id="cd01670">
    <property type="entry name" value="Death"/>
    <property type="match status" value="1"/>
</dbReference>
<evidence type="ECO:0000313" key="3">
    <source>
        <dbReference type="EnsemblMetazoa" id="Aqu2.1.37233_001"/>
    </source>
</evidence>
<organism evidence="3">
    <name type="scientific">Amphimedon queenslandica</name>
    <name type="common">Sponge</name>
    <dbReference type="NCBI Taxonomy" id="400682"/>
    <lineage>
        <taxon>Eukaryota</taxon>
        <taxon>Metazoa</taxon>
        <taxon>Porifera</taxon>
        <taxon>Demospongiae</taxon>
        <taxon>Heteroscleromorpha</taxon>
        <taxon>Haplosclerida</taxon>
        <taxon>Niphatidae</taxon>
        <taxon>Amphimedon</taxon>
    </lineage>
</organism>
<dbReference type="InterPro" id="IPR015915">
    <property type="entry name" value="Kelch-typ_b-propeller"/>
</dbReference>
<dbReference type="InterPro" id="IPR011043">
    <property type="entry name" value="Gal_Oxase/kelch_b-propeller"/>
</dbReference>
<dbReference type="EnsemblMetazoa" id="Aqu2.1.37233_001">
    <property type="protein sequence ID" value="Aqu2.1.37233_001"/>
    <property type="gene ID" value="Aqu2.1.37233"/>
</dbReference>
<sequence length="611" mass="70433">HWESIKKESISGEGLWTKERYTHASAIINGDSTSPALVVIGGRDNNNQLVNECLLFDNITTGQFSCKKIPLPESVTGRYNHSLTAVTMSPHCVWLVIVGGREKFRLKDVGGGVKEPMHTFIIDTNRRIMIIELVYIEAGEWIVQSVLDANDLTSKKYQEKYSSYSKTRTWWMDQLIEYPTEKEMKLQRYIQSLHQELQVADQNKVSLQEALTEANKQAKVDDSETVKSEKLEEVLKAQAQLQEEKQIITDESINVEDNEKLKAKLDDYEVYITEIEEEKKQVEEEKDKVEEQYLKEKEITKELKSKVADNELYTAKLMKEREQWSQIKETSTIGLQFNYLEKEQEEKCISLKKLHKGSATTLVANNLTEISFYGALYCKKTRGKYYWDYSYLVYQSFPTNITNKILADYKTYWTCVTEETDVIFEDNSTAITLNLPSNQNWDIMGKTSPLIYYKDYIKRNRIQSNMQFMLLWKGQGHPTIEPVVLHLSGTVQPNTVLIVTNLIEDEDRNHVHVVHTEKQLDTTNLNQIILALKDSKYEVGTWHRLCLSLGLLEGTLKAIKSDENDSEDCLRTCLNKWLQRADGVDAPTWTSLEKALNNIGQKAVAESLKNN</sequence>
<dbReference type="GO" id="GO:0007165">
    <property type="term" value="P:signal transduction"/>
    <property type="evidence" value="ECO:0007669"/>
    <property type="project" value="InterPro"/>
</dbReference>
<dbReference type="Gene3D" id="2.120.10.80">
    <property type="entry name" value="Kelch-type beta propeller"/>
    <property type="match status" value="1"/>
</dbReference>
<accession>A0A1X7VB73</accession>
<evidence type="ECO:0000259" key="2">
    <source>
        <dbReference type="PROSITE" id="PS50017"/>
    </source>
</evidence>
<proteinExistence type="predicted"/>
<dbReference type="AlphaFoldDB" id="A0A1X7VB73"/>
<evidence type="ECO:0000256" key="1">
    <source>
        <dbReference type="SAM" id="Coils"/>
    </source>
</evidence>
<keyword evidence="1" id="KW-0175">Coiled coil</keyword>
<dbReference type="InParanoid" id="A0A1X7VB73"/>
<protein>
    <recommendedName>
        <fullName evidence="2">Death domain-containing protein</fullName>
    </recommendedName>
</protein>
<name>A0A1X7VB73_AMPQE</name>
<dbReference type="OrthoDB" id="10031931at2759"/>
<dbReference type="SUPFAM" id="SSF50965">
    <property type="entry name" value="Galactose oxidase, central domain"/>
    <property type="match status" value="1"/>
</dbReference>
<feature type="coiled-coil region" evidence="1">
    <location>
        <begin position="190"/>
        <end position="299"/>
    </location>
</feature>
<dbReference type="InterPro" id="IPR011029">
    <property type="entry name" value="DEATH-like_dom_sf"/>
</dbReference>
<dbReference type="Pfam" id="PF00531">
    <property type="entry name" value="Death"/>
    <property type="match status" value="1"/>
</dbReference>
<dbReference type="InterPro" id="IPR000488">
    <property type="entry name" value="Death_dom"/>
</dbReference>
<reference evidence="3" key="1">
    <citation type="submission" date="2017-05" db="UniProtKB">
        <authorList>
            <consortium name="EnsemblMetazoa"/>
        </authorList>
    </citation>
    <scope>IDENTIFICATION</scope>
</reference>